<evidence type="ECO:0000313" key="2">
    <source>
        <dbReference type="EMBL" id="SMC08563.1"/>
    </source>
</evidence>
<dbReference type="GO" id="GO:0035438">
    <property type="term" value="F:cyclic-di-GMP binding"/>
    <property type="evidence" value="ECO:0007669"/>
    <property type="project" value="InterPro"/>
</dbReference>
<organism evidence="2 3">
    <name type="scientific">Nitratiruptor tergarcus DSM 16512</name>
    <dbReference type="NCBI Taxonomy" id="1069081"/>
    <lineage>
        <taxon>Bacteria</taxon>
        <taxon>Pseudomonadati</taxon>
        <taxon>Campylobacterota</taxon>
        <taxon>Epsilonproteobacteria</taxon>
        <taxon>Nautiliales</taxon>
        <taxon>Nitratiruptoraceae</taxon>
        <taxon>Nitratiruptor</taxon>
    </lineage>
</organism>
<dbReference type="OrthoDB" id="5372420at2"/>
<evidence type="ECO:0000313" key="3">
    <source>
        <dbReference type="Proteomes" id="UP000192602"/>
    </source>
</evidence>
<dbReference type="STRING" id="1069081.SAMN05660197_0320"/>
<gene>
    <name evidence="2" type="ORF">SAMN05660197_0320</name>
</gene>
<protein>
    <submittedName>
        <fullName evidence="2">PilZ domain-containing protein</fullName>
    </submittedName>
</protein>
<dbReference type="Gene3D" id="2.40.10.220">
    <property type="entry name" value="predicted glycosyltransferase like domains"/>
    <property type="match status" value="1"/>
</dbReference>
<dbReference type="Proteomes" id="UP000192602">
    <property type="component" value="Unassembled WGS sequence"/>
</dbReference>
<accession>A0A1W1WS78</accession>
<reference evidence="3" key="1">
    <citation type="submission" date="2017-04" db="EMBL/GenBank/DDBJ databases">
        <authorList>
            <person name="Varghese N."/>
            <person name="Submissions S."/>
        </authorList>
    </citation>
    <scope>NUCLEOTIDE SEQUENCE [LARGE SCALE GENOMIC DNA]</scope>
    <source>
        <strain evidence="3">DSM 16512</strain>
    </source>
</reference>
<evidence type="ECO:0000259" key="1">
    <source>
        <dbReference type="Pfam" id="PF07238"/>
    </source>
</evidence>
<dbReference type="InterPro" id="IPR009875">
    <property type="entry name" value="PilZ_domain"/>
</dbReference>
<dbReference type="EMBL" id="FWWZ01000001">
    <property type="protein sequence ID" value="SMC08563.1"/>
    <property type="molecule type" value="Genomic_DNA"/>
</dbReference>
<dbReference type="Pfam" id="PF07238">
    <property type="entry name" value="PilZ"/>
    <property type="match status" value="1"/>
</dbReference>
<dbReference type="SUPFAM" id="SSF141371">
    <property type="entry name" value="PilZ domain-like"/>
    <property type="match status" value="1"/>
</dbReference>
<sequence>METMNSFLSKHKAFFSQYKEHFLEFFRSSILEKPPKNSKPLSSGAINTIAEKLYLILFTPGTSDREQKIINFAYMLAQNRFNILPPLTKSLLKLLQDFIGIILQKEHHNHLDVSIMIQLIDNYIVAFQRGYTKFFEEQQQELRSLKHENDKKEQEIILSILEKIKRQNSQIILLDFYKQVPISCKAKIRLLKEDTIVVDIAECNFKIFHHDKELFIKTDLIDKPIKTKIKEIKDFDYVILDSFCFEELPQEKRKFVRVQPKESIPITITSSQCQCSGVIQDISIGGAGIICSNISSCNKRDSVTLQFALENKKIVIEGEIRYLDEEAKRLGIQYSLDVEFENFLAEYILHRQFEIIKEIRI</sequence>
<name>A0A1W1WS78_9BACT</name>
<proteinExistence type="predicted"/>
<keyword evidence="3" id="KW-1185">Reference proteome</keyword>
<dbReference type="AlphaFoldDB" id="A0A1W1WS78"/>
<dbReference type="RefSeq" id="WP_084274838.1">
    <property type="nucleotide sequence ID" value="NZ_AP026671.1"/>
</dbReference>
<feature type="domain" description="PilZ" evidence="1">
    <location>
        <begin position="251"/>
        <end position="348"/>
    </location>
</feature>